<reference evidence="2" key="1">
    <citation type="submission" date="2023-03" db="EMBL/GenBank/DDBJ databases">
        <title>Massive genome expansion in bonnet fungi (Mycena s.s.) driven by repeated elements and novel gene families across ecological guilds.</title>
        <authorList>
            <consortium name="Lawrence Berkeley National Laboratory"/>
            <person name="Harder C.B."/>
            <person name="Miyauchi S."/>
            <person name="Viragh M."/>
            <person name="Kuo A."/>
            <person name="Thoen E."/>
            <person name="Andreopoulos B."/>
            <person name="Lu D."/>
            <person name="Skrede I."/>
            <person name="Drula E."/>
            <person name="Henrissat B."/>
            <person name="Morin E."/>
            <person name="Kohler A."/>
            <person name="Barry K."/>
            <person name="LaButti K."/>
            <person name="Morin E."/>
            <person name="Salamov A."/>
            <person name="Lipzen A."/>
            <person name="Mereny Z."/>
            <person name="Hegedus B."/>
            <person name="Baldrian P."/>
            <person name="Stursova M."/>
            <person name="Weitz H."/>
            <person name="Taylor A."/>
            <person name="Grigoriev I.V."/>
            <person name="Nagy L.G."/>
            <person name="Martin F."/>
            <person name="Kauserud H."/>
        </authorList>
    </citation>
    <scope>NUCLEOTIDE SEQUENCE</scope>
    <source>
        <strain evidence="2">CBHHK182m</strain>
    </source>
</reference>
<organism evidence="2 3">
    <name type="scientific">Mycena metata</name>
    <dbReference type="NCBI Taxonomy" id="1033252"/>
    <lineage>
        <taxon>Eukaryota</taxon>
        <taxon>Fungi</taxon>
        <taxon>Dikarya</taxon>
        <taxon>Basidiomycota</taxon>
        <taxon>Agaricomycotina</taxon>
        <taxon>Agaricomycetes</taxon>
        <taxon>Agaricomycetidae</taxon>
        <taxon>Agaricales</taxon>
        <taxon>Marasmiineae</taxon>
        <taxon>Mycenaceae</taxon>
        <taxon>Mycena</taxon>
    </lineage>
</organism>
<evidence type="ECO:0000313" key="2">
    <source>
        <dbReference type="EMBL" id="KAJ7744405.1"/>
    </source>
</evidence>
<evidence type="ECO:0000256" key="1">
    <source>
        <dbReference type="SAM" id="SignalP"/>
    </source>
</evidence>
<gene>
    <name evidence="2" type="ORF">B0H16DRAFT_991805</name>
</gene>
<feature type="signal peptide" evidence="1">
    <location>
        <begin position="1"/>
        <end position="26"/>
    </location>
</feature>
<keyword evidence="1" id="KW-0732">Signal</keyword>
<comment type="caution">
    <text evidence="2">The sequence shown here is derived from an EMBL/GenBank/DDBJ whole genome shotgun (WGS) entry which is preliminary data.</text>
</comment>
<keyword evidence="3" id="KW-1185">Reference proteome</keyword>
<dbReference type="AlphaFoldDB" id="A0AAD7IJ96"/>
<dbReference type="Proteomes" id="UP001215598">
    <property type="component" value="Unassembled WGS sequence"/>
</dbReference>
<sequence>MTTTRPTIAAHLTGWILSIRAFVVSGAHIENSPPTNPLPLSLTGWIDGRLAVRKSEDSRDAWPDLMLILNDCLIARRKITQVQCSKGDAGGNDAMPRYMIF</sequence>
<protein>
    <submittedName>
        <fullName evidence="2">Uncharacterized protein</fullName>
    </submittedName>
</protein>
<feature type="chain" id="PRO_5042152520" evidence="1">
    <location>
        <begin position="27"/>
        <end position="101"/>
    </location>
</feature>
<accession>A0AAD7IJ96</accession>
<name>A0AAD7IJ96_9AGAR</name>
<proteinExistence type="predicted"/>
<evidence type="ECO:0000313" key="3">
    <source>
        <dbReference type="Proteomes" id="UP001215598"/>
    </source>
</evidence>
<dbReference type="EMBL" id="JARKIB010000087">
    <property type="protein sequence ID" value="KAJ7744405.1"/>
    <property type="molecule type" value="Genomic_DNA"/>
</dbReference>